<dbReference type="OrthoDB" id="4869153at2759"/>
<comment type="caution">
    <text evidence="1">The sequence shown here is derived from an EMBL/GenBank/DDBJ whole genome shotgun (WGS) entry which is preliminary data.</text>
</comment>
<sequence length="254" mass="28457">MAPEPHFFNSTSSIWPTEDACPSTLRARLRDDDTPATSSSVKPIPYQDIYQQVNDCLGRNLASQKRRKIVHVSESNDPATQLRESYARMGMALHNSAIENLVKAHAEVQSKMTSFAEKSSHTLAQSKDLYSNITYPLYATLCHSENHPRANVAVHLNGLKRDIAAAREEILRLEIDWDACCEAEAEAWKAINEELGGKGHGSIDKEAVKVAKEFKAEAEAIVAEKCQLIDELDMEIKAELKNQTLKMMQELFDE</sequence>
<accession>A0A8H4P1I2</accession>
<dbReference type="AlphaFoldDB" id="A0A8H4P1I2"/>
<protein>
    <submittedName>
        <fullName evidence="1">Uncharacterized protein</fullName>
    </submittedName>
</protein>
<organism evidence="1 2">
    <name type="scientific">Fusarium austroafricanum</name>
    <dbReference type="NCBI Taxonomy" id="2364996"/>
    <lineage>
        <taxon>Eukaryota</taxon>
        <taxon>Fungi</taxon>
        <taxon>Dikarya</taxon>
        <taxon>Ascomycota</taxon>
        <taxon>Pezizomycotina</taxon>
        <taxon>Sordariomycetes</taxon>
        <taxon>Hypocreomycetidae</taxon>
        <taxon>Hypocreales</taxon>
        <taxon>Nectriaceae</taxon>
        <taxon>Fusarium</taxon>
        <taxon>Fusarium concolor species complex</taxon>
    </lineage>
</organism>
<proteinExistence type="predicted"/>
<keyword evidence="2" id="KW-1185">Reference proteome</keyword>
<gene>
    <name evidence="1" type="ORF">F53441_3672</name>
</gene>
<evidence type="ECO:0000313" key="1">
    <source>
        <dbReference type="EMBL" id="KAF4453663.1"/>
    </source>
</evidence>
<dbReference type="Proteomes" id="UP000605986">
    <property type="component" value="Unassembled WGS sequence"/>
</dbReference>
<reference evidence="1" key="1">
    <citation type="submission" date="2020-01" db="EMBL/GenBank/DDBJ databases">
        <title>Identification and distribution of gene clusters putatively required for synthesis of sphingolipid metabolism inhibitors in phylogenetically diverse species of the filamentous fungus Fusarium.</title>
        <authorList>
            <person name="Kim H.-S."/>
            <person name="Busman M."/>
            <person name="Brown D.W."/>
            <person name="Divon H."/>
            <person name="Uhlig S."/>
            <person name="Proctor R.H."/>
        </authorList>
    </citation>
    <scope>NUCLEOTIDE SEQUENCE</scope>
    <source>
        <strain evidence="1">NRRL 53441</strain>
    </source>
</reference>
<evidence type="ECO:0000313" key="2">
    <source>
        <dbReference type="Proteomes" id="UP000605986"/>
    </source>
</evidence>
<dbReference type="EMBL" id="JAADJG010000144">
    <property type="protein sequence ID" value="KAF4453663.1"/>
    <property type="molecule type" value="Genomic_DNA"/>
</dbReference>
<name>A0A8H4P1I2_9HYPO</name>